<proteinExistence type="predicted"/>
<accession>A0ABN3BPX5</accession>
<name>A0ABN3BPX5_9MICC</name>
<dbReference type="Proteomes" id="UP001500432">
    <property type="component" value="Unassembled WGS sequence"/>
</dbReference>
<sequence>MRWLRLFKPSGSTRLHWSGVPTHGMGRDTAMPNLAAAQNPGPGVGHVVSGDRYRPSDDAADPAEKEGHELPNRGPRRRSRHRKG</sequence>
<dbReference type="EMBL" id="BAAAQW010000003">
    <property type="protein sequence ID" value="GAA2198668.1"/>
    <property type="molecule type" value="Genomic_DNA"/>
</dbReference>
<evidence type="ECO:0000313" key="2">
    <source>
        <dbReference type="EMBL" id="GAA2198668.1"/>
    </source>
</evidence>
<organism evidence="2 3">
    <name type="scientific">Sinomonas flava</name>
    <dbReference type="NCBI Taxonomy" id="496857"/>
    <lineage>
        <taxon>Bacteria</taxon>
        <taxon>Bacillati</taxon>
        <taxon>Actinomycetota</taxon>
        <taxon>Actinomycetes</taxon>
        <taxon>Micrococcales</taxon>
        <taxon>Micrococcaceae</taxon>
        <taxon>Sinomonas</taxon>
    </lineage>
</organism>
<feature type="compositionally biased region" description="Basic residues" evidence="1">
    <location>
        <begin position="74"/>
        <end position="84"/>
    </location>
</feature>
<keyword evidence="3" id="KW-1185">Reference proteome</keyword>
<feature type="compositionally biased region" description="Basic and acidic residues" evidence="1">
    <location>
        <begin position="49"/>
        <end position="71"/>
    </location>
</feature>
<gene>
    <name evidence="2" type="ORF">GCM10009849_12230</name>
</gene>
<evidence type="ECO:0000313" key="3">
    <source>
        <dbReference type="Proteomes" id="UP001500432"/>
    </source>
</evidence>
<evidence type="ECO:0000256" key="1">
    <source>
        <dbReference type="SAM" id="MobiDB-lite"/>
    </source>
</evidence>
<reference evidence="2 3" key="1">
    <citation type="journal article" date="2019" name="Int. J. Syst. Evol. Microbiol.">
        <title>The Global Catalogue of Microorganisms (GCM) 10K type strain sequencing project: providing services to taxonomists for standard genome sequencing and annotation.</title>
        <authorList>
            <consortium name="The Broad Institute Genomics Platform"/>
            <consortium name="The Broad Institute Genome Sequencing Center for Infectious Disease"/>
            <person name="Wu L."/>
            <person name="Ma J."/>
        </authorList>
    </citation>
    <scope>NUCLEOTIDE SEQUENCE [LARGE SCALE GENOMIC DNA]</scope>
    <source>
        <strain evidence="2 3">JCM 16034</strain>
    </source>
</reference>
<feature type="region of interest" description="Disordered" evidence="1">
    <location>
        <begin position="1"/>
        <end position="84"/>
    </location>
</feature>
<protein>
    <submittedName>
        <fullName evidence="2">Uncharacterized protein</fullName>
    </submittedName>
</protein>
<comment type="caution">
    <text evidence="2">The sequence shown here is derived from an EMBL/GenBank/DDBJ whole genome shotgun (WGS) entry which is preliminary data.</text>
</comment>